<dbReference type="SMART" id="SM00576">
    <property type="entry name" value="BTP"/>
    <property type="match status" value="1"/>
</dbReference>
<feature type="chain" id="PRO_5009130156" description="Bromodomain associated domain-containing protein" evidence="6">
    <location>
        <begin position="29"/>
        <end position="520"/>
    </location>
</feature>
<sequence>MHPAPDAVLHLAALHALAAAGFASTSRAASTTLSALMARYLRTVAAACVERANLAGRGKASALDVAEALEDLGIHVGELSEWAQGQRQVVLESDGLSGLEDHLRDGLLIDEGMGEMRLVAAEEMPDESDQDEAMESDDGVKSEPGERELFLRSRSPDLSWLPPLPDGDAPVPSTQDITAPPPPVQLESAPKSIADRYRRPIPYASSQLSQAYPFVPPPPPADPPTLPQPTTSLPSLVTTYGAIAADPSISLRQNDLRRQAAEILRRSIAPVDEFTPKDTLSTHLAPIRASPIVPSHSDLLPPKLIPVNPSSDGLLSSLVQNMSSPYLPPALRDRLTSLRPPVAQMRNDEAVLYGSAVRGPDDMVLAKTLGKQEQHPEAYLRRTWNPGPRGADKFGRRALPMGKKVVWGQEGESVPRRQATGMEEERKRDQNGVAAPAPEAGPSDTAEEDGVVSQNAAGPGPLKIKIDSSPVATSPVAMSGIDNGDQSFQAHDVARLDGDMTNGSGPHLDTTGQGQDVEMQ</sequence>
<feature type="signal peptide" evidence="6">
    <location>
        <begin position="1"/>
        <end position="28"/>
    </location>
</feature>
<evidence type="ECO:0000313" key="8">
    <source>
        <dbReference type="EMBL" id="ODN96460.1"/>
    </source>
</evidence>
<feature type="compositionally biased region" description="Acidic residues" evidence="5">
    <location>
        <begin position="123"/>
        <end position="137"/>
    </location>
</feature>
<dbReference type="Gene3D" id="1.10.20.10">
    <property type="entry name" value="Histone, subunit A"/>
    <property type="match status" value="1"/>
</dbReference>
<evidence type="ECO:0000256" key="5">
    <source>
        <dbReference type="SAM" id="MobiDB-lite"/>
    </source>
</evidence>
<dbReference type="GO" id="GO:0005634">
    <property type="term" value="C:nucleus"/>
    <property type="evidence" value="ECO:0007669"/>
    <property type="project" value="UniProtKB-SubCell"/>
</dbReference>
<feature type="domain" description="Bromodomain associated" evidence="7">
    <location>
        <begin position="2"/>
        <end position="78"/>
    </location>
</feature>
<evidence type="ECO:0000256" key="1">
    <source>
        <dbReference type="ARBA" id="ARBA00004123"/>
    </source>
</evidence>
<evidence type="ECO:0000256" key="4">
    <source>
        <dbReference type="ARBA" id="ARBA00023242"/>
    </source>
</evidence>
<dbReference type="GO" id="GO:0046982">
    <property type="term" value="F:protein heterodimerization activity"/>
    <property type="evidence" value="ECO:0007669"/>
    <property type="project" value="InterPro"/>
</dbReference>
<keyword evidence="9" id="KW-1185">Reference proteome</keyword>
<dbReference type="EMBL" id="AWGH01000011">
    <property type="protein sequence ID" value="ODN96460.1"/>
    <property type="molecule type" value="Genomic_DNA"/>
</dbReference>
<comment type="caution">
    <text evidence="8">The sequence shown here is derived from an EMBL/GenBank/DDBJ whole genome shotgun (WGS) entry which is preliminary data.</text>
</comment>
<dbReference type="Pfam" id="PF07524">
    <property type="entry name" value="Bromo_TP"/>
    <property type="match status" value="1"/>
</dbReference>
<gene>
    <name evidence="8" type="ORF">L198_04174</name>
</gene>
<dbReference type="OrthoDB" id="436852at2759"/>
<evidence type="ECO:0000256" key="2">
    <source>
        <dbReference type="ARBA" id="ARBA00023015"/>
    </source>
</evidence>
<proteinExistence type="predicted"/>
<reference evidence="8 9" key="1">
    <citation type="submission" date="2016-06" db="EMBL/GenBank/DDBJ databases">
        <title>Evolution of pathogenesis and genome organization in the Tremellales.</title>
        <authorList>
            <person name="Cuomo C."/>
            <person name="Litvintseva A."/>
            <person name="Heitman J."/>
            <person name="Chen Y."/>
            <person name="Sun S."/>
            <person name="Springer D."/>
            <person name="Dromer F."/>
            <person name="Young S."/>
            <person name="Zeng Q."/>
            <person name="Chapman S."/>
            <person name="Gujja S."/>
            <person name="Saif S."/>
            <person name="Birren B."/>
        </authorList>
    </citation>
    <scope>NUCLEOTIDE SEQUENCE [LARGE SCALE GENOMIC DNA]</scope>
    <source>
        <strain evidence="8 9">CBS 7118</strain>
    </source>
</reference>
<keyword evidence="2" id="KW-0805">Transcription regulation</keyword>
<comment type="subcellular location">
    <subcellularLocation>
        <location evidence="1">Nucleus</location>
    </subcellularLocation>
</comment>
<dbReference type="InterPro" id="IPR006565">
    <property type="entry name" value="BTP"/>
</dbReference>
<dbReference type="CDD" id="cd00076">
    <property type="entry name" value="HFD_SF"/>
    <property type="match status" value="1"/>
</dbReference>
<protein>
    <recommendedName>
        <fullName evidence="7">Bromodomain associated domain-containing protein</fullName>
    </recommendedName>
</protein>
<evidence type="ECO:0000313" key="9">
    <source>
        <dbReference type="Proteomes" id="UP000094819"/>
    </source>
</evidence>
<dbReference type="GeneID" id="30193387"/>
<keyword evidence="3" id="KW-0804">Transcription</keyword>
<accession>A0A1E3J6G9</accession>
<feature type="region of interest" description="Disordered" evidence="5">
    <location>
        <begin position="123"/>
        <end position="190"/>
    </location>
</feature>
<feature type="compositionally biased region" description="Basic and acidic residues" evidence="5">
    <location>
        <begin position="138"/>
        <end position="155"/>
    </location>
</feature>
<dbReference type="Proteomes" id="UP000094819">
    <property type="component" value="Unassembled WGS sequence"/>
</dbReference>
<name>A0A1E3J6G9_9TREE</name>
<keyword evidence="6" id="KW-0732">Signal</keyword>
<keyword evidence="4" id="KW-0539">Nucleus</keyword>
<dbReference type="AlphaFoldDB" id="A0A1E3J6G9"/>
<dbReference type="RefSeq" id="XP_019031706.1">
    <property type="nucleotide sequence ID" value="XM_019176296.1"/>
</dbReference>
<feature type="region of interest" description="Disordered" evidence="5">
    <location>
        <begin position="403"/>
        <end position="520"/>
    </location>
</feature>
<evidence type="ECO:0000256" key="6">
    <source>
        <dbReference type="SAM" id="SignalP"/>
    </source>
</evidence>
<evidence type="ECO:0000256" key="3">
    <source>
        <dbReference type="ARBA" id="ARBA00023163"/>
    </source>
</evidence>
<dbReference type="InterPro" id="IPR009072">
    <property type="entry name" value="Histone-fold"/>
</dbReference>
<organism evidence="8 9">
    <name type="scientific">Cryptococcus wingfieldii CBS 7118</name>
    <dbReference type="NCBI Taxonomy" id="1295528"/>
    <lineage>
        <taxon>Eukaryota</taxon>
        <taxon>Fungi</taxon>
        <taxon>Dikarya</taxon>
        <taxon>Basidiomycota</taxon>
        <taxon>Agaricomycotina</taxon>
        <taxon>Tremellomycetes</taxon>
        <taxon>Tremellales</taxon>
        <taxon>Cryptococcaceae</taxon>
        <taxon>Cryptococcus</taxon>
    </lineage>
</organism>
<evidence type="ECO:0000259" key="7">
    <source>
        <dbReference type="SMART" id="SM00576"/>
    </source>
</evidence>